<dbReference type="FunFam" id="1.20.1250.20:FF:000180">
    <property type="entry name" value="MFS monosaccharide transporter"/>
    <property type="match status" value="1"/>
</dbReference>
<reference evidence="11" key="1">
    <citation type="submission" date="2022-09" db="EMBL/GenBank/DDBJ databases">
        <title>Fusarium specimens isolated from Avocado Roots.</title>
        <authorList>
            <person name="Stajich J."/>
            <person name="Roper C."/>
            <person name="Heimlech-Rivalta G."/>
        </authorList>
    </citation>
    <scope>NUCLEOTIDE SEQUENCE</scope>
    <source>
        <strain evidence="11">A02</strain>
    </source>
</reference>
<evidence type="ECO:0000259" key="10">
    <source>
        <dbReference type="PROSITE" id="PS50850"/>
    </source>
</evidence>
<feature type="transmembrane region" description="Helical" evidence="9">
    <location>
        <begin position="138"/>
        <end position="162"/>
    </location>
</feature>
<accession>A0A9W8UUI2</accession>
<evidence type="ECO:0000313" key="11">
    <source>
        <dbReference type="EMBL" id="KAJ4176798.1"/>
    </source>
</evidence>
<keyword evidence="12" id="KW-1185">Reference proteome</keyword>
<keyword evidence="6 9" id="KW-0472">Membrane</keyword>
<comment type="similarity">
    <text evidence="2 7">Belongs to the major facilitator superfamily. Sugar transporter (TC 2.A.1.1) family.</text>
</comment>
<evidence type="ECO:0000256" key="9">
    <source>
        <dbReference type="SAM" id="Phobius"/>
    </source>
</evidence>
<evidence type="ECO:0000256" key="8">
    <source>
        <dbReference type="SAM" id="MobiDB-lite"/>
    </source>
</evidence>
<feature type="transmembrane region" description="Helical" evidence="9">
    <location>
        <begin position="174"/>
        <end position="195"/>
    </location>
</feature>
<dbReference type="InterPro" id="IPR050360">
    <property type="entry name" value="MFS_Sugar_Transporters"/>
</dbReference>
<dbReference type="PROSITE" id="PS50850">
    <property type="entry name" value="MFS"/>
    <property type="match status" value="1"/>
</dbReference>
<evidence type="ECO:0000256" key="4">
    <source>
        <dbReference type="ARBA" id="ARBA00022692"/>
    </source>
</evidence>
<feature type="transmembrane region" description="Helical" evidence="9">
    <location>
        <begin position="376"/>
        <end position="396"/>
    </location>
</feature>
<keyword evidence="5 9" id="KW-1133">Transmembrane helix</keyword>
<dbReference type="SUPFAM" id="SSF103473">
    <property type="entry name" value="MFS general substrate transporter"/>
    <property type="match status" value="1"/>
</dbReference>
<gene>
    <name evidence="11" type="ORF">NW755_014224</name>
</gene>
<proteinExistence type="inferred from homology"/>
<evidence type="ECO:0000256" key="7">
    <source>
        <dbReference type="RuleBase" id="RU003346"/>
    </source>
</evidence>
<comment type="caution">
    <text evidence="11">The sequence shown here is derived from an EMBL/GenBank/DDBJ whole genome shotgun (WGS) entry which is preliminary data.</text>
</comment>
<dbReference type="GO" id="GO:0005351">
    <property type="term" value="F:carbohydrate:proton symporter activity"/>
    <property type="evidence" value="ECO:0007669"/>
    <property type="project" value="TreeGrafter"/>
</dbReference>
<dbReference type="PROSITE" id="PS00217">
    <property type="entry name" value="SUGAR_TRANSPORT_2"/>
    <property type="match status" value="1"/>
</dbReference>
<evidence type="ECO:0000256" key="3">
    <source>
        <dbReference type="ARBA" id="ARBA00022448"/>
    </source>
</evidence>
<feature type="transmembrane region" description="Helical" evidence="9">
    <location>
        <begin position="114"/>
        <end position="132"/>
    </location>
</feature>
<feature type="domain" description="Major facilitator superfamily (MFS) profile" evidence="10">
    <location>
        <begin position="28"/>
        <end position="501"/>
    </location>
</feature>
<dbReference type="Pfam" id="PF00083">
    <property type="entry name" value="Sugar_tr"/>
    <property type="match status" value="1"/>
</dbReference>
<dbReference type="InterPro" id="IPR005829">
    <property type="entry name" value="Sugar_transporter_CS"/>
</dbReference>
<keyword evidence="4 9" id="KW-0812">Transmembrane</keyword>
<evidence type="ECO:0000256" key="2">
    <source>
        <dbReference type="ARBA" id="ARBA00010992"/>
    </source>
</evidence>
<dbReference type="EMBL" id="JAOQAV010000152">
    <property type="protein sequence ID" value="KAJ4176798.1"/>
    <property type="molecule type" value="Genomic_DNA"/>
</dbReference>
<feature type="transmembrane region" description="Helical" evidence="9">
    <location>
        <begin position="442"/>
        <end position="464"/>
    </location>
</feature>
<organism evidence="11 12">
    <name type="scientific">Fusarium falciforme</name>
    <dbReference type="NCBI Taxonomy" id="195108"/>
    <lineage>
        <taxon>Eukaryota</taxon>
        <taxon>Fungi</taxon>
        <taxon>Dikarya</taxon>
        <taxon>Ascomycota</taxon>
        <taxon>Pezizomycotina</taxon>
        <taxon>Sordariomycetes</taxon>
        <taxon>Hypocreomycetidae</taxon>
        <taxon>Hypocreales</taxon>
        <taxon>Nectriaceae</taxon>
        <taxon>Fusarium</taxon>
        <taxon>Fusarium solani species complex</taxon>
    </lineage>
</organism>
<dbReference type="PROSITE" id="PS00216">
    <property type="entry name" value="SUGAR_TRANSPORT_1"/>
    <property type="match status" value="2"/>
</dbReference>
<keyword evidence="3 7" id="KW-0813">Transport</keyword>
<evidence type="ECO:0000256" key="1">
    <source>
        <dbReference type="ARBA" id="ARBA00004141"/>
    </source>
</evidence>
<dbReference type="CDD" id="cd17356">
    <property type="entry name" value="MFS_HXT"/>
    <property type="match status" value="1"/>
</dbReference>
<name>A0A9W8UUI2_9HYPO</name>
<feature type="transmembrane region" description="Helical" evidence="9">
    <location>
        <begin position="207"/>
        <end position="226"/>
    </location>
</feature>
<feature type="transmembrane region" description="Helical" evidence="9">
    <location>
        <begin position="345"/>
        <end position="364"/>
    </location>
</feature>
<dbReference type="InterPro" id="IPR005828">
    <property type="entry name" value="MFS_sugar_transport-like"/>
</dbReference>
<dbReference type="PRINTS" id="PR00171">
    <property type="entry name" value="SUGRTRNSPORT"/>
</dbReference>
<feature type="compositionally biased region" description="Basic and acidic residues" evidence="8">
    <location>
        <begin position="534"/>
        <end position="549"/>
    </location>
</feature>
<feature type="region of interest" description="Disordered" evidence="8">
    <location>
        <begin position="522"/>
        <end position="549"/>
    </location>
</feature>
<feature type="transmembrane region" description="Helical" evidence="9">
    <location>
        <begin position="479"/>
        <end position="497"/>
    </location>
</feature>
<evidence type="ECO:0000256" key="6">
    <source>
        <dbReference type="ARBA" id="ARBA00023136"/>
    </source>
</evidence>
<evidence type="ECO:0000256" key="5">
    <source>
        <dbReference type="ARBA" id="ARBA00022989"/>
    </source>
</evidence>
<dbReference type="AlphaFoldDB" id="A0A9W8UUI2"/>
<dbReference type="InterPro" id="IPR003663">
    <property type="entry name" value="Sugar/inositol_transpt"/>
</dbReference>
<comment type="subcellular location">
    <subcellularLocation>
        <location evidence="1">Membrane</location>
        <topology evidence="1">Multi-pass membrane protein</topology>
    </subcellularLocation>
</comment>
<evidence type="ECO:0000313" key="12">
    <source>
        <dbReference type="Proteomes" id="UP001152087"/>
    </source>
</evidence>
<dbReference type="GO" id="GO:0016020">
    <property type="term" value="C:membrane"/>
    <property type="evidence" value="ECO:0007669"/>
    <property type="project" value="UniProtKB-SubCell"/>
</dbReference>
<sequence length="549" mass="59740">MATTAQSVRGTADLSKIEAPITWKAYLCCVSAAFGGIFFGYDIGWMGGVLGMPYFIQQYTGMEYDFDANTPVDSSRAFAITSSDKSLMTSILSLGTFLGALVAGDLADMVGRRITILMGCAIFSAGVVLQIASSGQLAVMTIGRLVAGLGVGFESAVIILYISEISPKKIRGAVVSAYQFCITIGLLLANCVVYGTQNLSNTASYRIPIGIQFLWAIILAGALFILRKSFPSAESPRYFVKKGKIQQAAESLAYIRGQPTSSEYIQDELAEIVANHEYESTVTPDNGYINSWLVCFKGPISKPSSNIRRTIVGAGIQGMQQLSGMNFIFYYGTTFFQQLGTISNPFLISLITTLVNVLSTPLAFWTIERFGRRPLLVYGGIGMFLMQYIIGAVGTAQPKNETAVKGMIAVICFQIFFFATTWGPAAWVVVGEVFSLPIRSRGVAISTASCWFWNCVLAVIAPYMTGDEKGAVNLGPKVFFFWGSLCLLGAMFSYFFIPEMKGLSLEQVDRMLEETSPRKSAKWVPTSTFAQEMGRTEKSATVHAEDNEV</sequence>
<protein>
    <recommendedName>
        <fullName evidence="10">Major facilitator superfamily (MFS) profile domain-containing protein</fullName>
    </recommendedName>
</protein>
<feature type="transmembrane region" description="Helical" evidence="9">
    <location>
        <begin position="311"/>
        <end position="333"/>
    </location>
</feature>
<feature type="transmembrane region" description="Helical" evidence="9">
    <location>
        <begin position="87"/>
        <end position="107"/>
    </location>
</feature>
<feature type="transmembrane region" description="Helical" evidence="9">
    <location>
        <begin position="408"/>
        <end position="430"/>
    </location>
</feature>
<dbReference type="NCBIfam" id="TIGR00879">
    <property type="entry name" value="SP"/>
    <property type="match status" value="1"/>
</dbReference>
<dbReference type="PANTHER" id="PTHR48022:SF61">
    <property type="entry name" value="HIGH AFFINITY GLUCOSE TRANSPORTER RGT2"/>
    <property type="match status" value="1"/>
</dbReference>
<dbReference type="InterPro" id="IPR036259">
    <property type="entry name" value="MFS_trans_sf"/>
</dbReference>
<dbReference type="PANTHER" id="PTHR48022">
    <property type="entry name" value="PLASTIDIC GLUCOSE TRANSPORTER 4"/>
    <property type="match status" value="1"/>
</dbReference>
<dbReference type="Proteomes" id="UP001152087">
    <property type="component" value="Unassembled WGS sequence"/>
</dbReference>
<dbReference type="Gene3D" id="1.20.1250.20">
    <property type="entry name" value="MFS general substrate transporter like domains"/>
    <property type="match status" value="1"/>
</dbReference>
<dbReference type="InterPro" id="IPR020846">
    <property type="entry name" value="MFS_dom"/>
</dbReference>